<dbReference type="EMBL" id="JNBS01000231">
    <property type="protein sequence ID" value="OQS07541.1"/>
    <property type="molecule type" value="Genomic_DNA"/>
</dbReference>
<dbReference type="GO" id="GO:0005802">
    <property type="term" value="C:trans-Golgi network"/>
    <property type="evidence" value="ECO:0007669"/>
    <property type="project" value="TreeGrafter"/>
</dbReference>
<evidence type="ECO:0000313" key="7">
    <source>
        <dbReference type="Proteomes" id="UP000243217"/>
    </source>
</evidence>
<dbReference type="InterPro" id="IPR006603">
    <property type="entry name" value="PQ-loop_rpt"/>
</dbReference>
<evidence type="ECO:0000256" key="3">
    <source>
        <dbReference type="ARBA" id="ARBA00022989"/>
    </source>
</evidence>
<evidence type="ECO:0000256" key="4">
    <source>
        <dbReference type="ARBA" id="ARBA00023136"/>
    </source>
</evidence>
<feature type="transmembrane region" description="Helical" evidence="5">
    <location>
        <begin position="189"/>
        <end position="213"/>
    </location>
</feature>
<dbReference type="GO" id="GO:0042147">
    <property type="term" value="P:retrograde transport, endosome to Golgi"/>
    <property type="evidence" value="ECO:0007669"/>
    <property type="project" value="TreeGrafter"/>
</dbReference>
<feature type="transmembrane region" description="Helical" evidence="5">
    <location>
        <begin position="131"/>
        <end position="151"/>
    </location>
</feature>
<dbReference type="GO" id="GO:0016020">
    <property type="term" value="C:membrane"/>
    <property type="evidence" value="ECO:0007669"/>
    <property type="project" value="UniProtKB-SubCell"/>
</dbReference>
<protein>
    <submittedName>
        <fullName evidence="6">PQ-loop repeat-containing protein 1-like</fullName>
    </submittedName>
</protein>
<dbReference type="STRING" id="74557.A0A1W0ABH1"/>
<gene>
    <name evidence="6" type="ORF">THRCLA_20129</name>
</gene>
<evidence type="ECO:0000256" key="5">
    <source>
        <dbReference type="SAM" id="Phobius"/>
    </source>
</evidence>
<keyword evidence="7" id="KW-1185">Reference proteome</keyword>
<reference evidence="6 7" key="1">
    <citation type="journal article" date="2014" name="Genome Biol. Evol.">
        <title>The secreted proteins of Achlya hypogyna and Thraustotheca clavata identify the ancestral oomycete secretome and reveal gene acquisitions by horizontal gene transfer.</title>
        <authorList>
            <person name="Misner I."/>
            <person name="Blouin N."/>
            <person name="Leonard G."/>
            <person name="Richards T.A."/>
            <person name="Lane C.E."/>
        </authorList>
    </citation>
    <scope>NUCLEOTIDE SEQUENCE [LARGE SCALE GENOMIC DNA]</scope>
    <source>
        <strain evidence="6 7">ATCC 34112</strain>
    </source>
</reference>
<comment type="caution">
    <text evidence="6">The sequence shown here is derived from an EMBL/GenBank/DDBJ whole genome shotgun (WGS) entry which is preliminary data.</text>
</comment>
<proteinExistence type="predicted"/>
<comment type="subcellular location">
    <subcellularLocation>
        <location evidence="1">Membrane</location>
        <topology evidence="1">Multi-pass membrane protein</topology>
    </subcellularLocation>
</comment>
<sequence length="239" mass="27188">MKELANIGIVCGGVLPYLPQYIYIFKSGDASGFSSVVCLLLLVANTTRICFYFRQPFETSLLLQSIVMIIAQLKMLEIVVRKGRKQDKLVRIYQCRGFWKWTSYVDYLIAYLLLSLVQIILTLLFPNSYSYTQLIGVFALGIEASLGLPQLHKNYKRKATAGVSYAMVFGWTIGDVFKTVYAVQTLSPLQFLLCGAMQIAVDVGLMYQVVYYFPKQKTRKVHVRYAQLGKPQTRRSSIL</sequence>
<dbReference type="PANTHER" id="PTHR14856:SF9">
    <property type="entry name" value="PQ-LOOP REPEAT-CONTAINING PROTEIN 1"/>
    <property type="match status" value="1"/>
</dbReference>
<keyword evidence="2 5" id="KW-0812">Transmembrane</keyword>
<dbReference type="InterPro" id="IPR052241">
    <property type="entry name" value="SLC66/Scramblase_ANY1"/>
</dbReference>
<dbReference type="AlphaFoldDB" id="A0A1W0ABH1"/>
<dbReference type="GO" id="GO:0045332">
    <property type="term" value="P:phospholipid translocation"/>
    <property type="evidence" value="ECO:0007669"/>
    <property type="project" value="TreeGrafter"/>
</dbReference>
<feature type="transmembrane region" description="Helical" evidence="5">
    <location>
        <begin position="101"/>
        <end position="125"/>
    </location>
</feature>
<name>A0A1W0ABH1_9STRA</name>
<dbReference type="PANTHER" id="PTHR14856">
    <property type="entry name" value="PQ-LOOP REPEAT-CONTAINING PROTEIN 1-LIKE PROTEIN"/>
    <property type="match status" value="1"/>
</dbReference>
<dbReference type="GO" id="GO:0005829">
    <property type="term" value="C:cytosol"/>
    <property type="evidence" value="ECO:0007669"/>
    <property type="project" value="GOC"/>
</dbReference>
<dbReference type="GO" id="GO:0005768">
    <property type="term" value="C:endosome"/>
    <property type="evidence" value="ECO:0007669"/>
    <property type="project" value="TreeGrafter"/>
</dbReference>
<keyword evidence="3 5" id="KW-1133">Transmembrane helix</keyword>
<keyword evidence="4 5" id="KW-0472">Membrane</keyword>
<feature type="transmembrane region" description="Helical" evidence="5">
    <location>
        <begin position="163"/>
        <end position="183"/>
    </location>
</feature>
<organism evidence="6 7">
    <name type="scientific">Thraustotheca clavata</name>
    <dbReference type="NCBI Taxonomy" id="74557"/>
    <lineage>
        <taxon>Eukaryota</taxon>
        <taxon>Sar</taxon>
        <taxon>Stramenopiles</taxon>
        <taxon>Oomycota</taxon>
        <taxon>Saprolegniomycetes</taxon>
        <taxon>Saprolegniales</taxon>
        <taxon>Achlyaceae</taxon>
        <taxon>Thraustotheca</taxon>
    </lineage>
</organism>
<feature type="transmembrane region" description="Helical" evidence="5">
    <location>
        <begin position="36"/>
        <end position="55"/>
    </location>
</feature>
<accession>A0A1W0ABH1</accession>
<dbReference type="Gene3D" id="1.20.1280.290">
    <property type="match status" value="2"/>
</dbReference>
<evidence type="ECO:0000256" key="2">
    <source>
        <dbReference type="ARBA" id="ARBA00022692"/>
    </source>
</evidence>
<evidence type="ECO:0000256" key="1">
    <source>
        <dbReference type="ARBA" id="ARBA00004141"/>
    </source>
</evidence>
<dbReference type="SMART" id="SM00679">
    <property type="entry name" value="CTNS"/>
    <property type="match status" value="2"/>
</dbReference>
<dbReference type="OrthoDB" id="77230at2759"/>
<feature type="transmembrane region" description="Helical" evidence="5">
    <location>
        <begin position="6"/>
        <end position="24"/>
    </location>
</feature>
<dbReference type="Proteomes" id="UP000243217">
    <property type="component" value="Unassembled WGS sequence"/>
</dbReference>
<dbReference type="Pfam" id="PF04193">
    <property type="entry name" value="PQ-loop"/>
    <property type="match status" value="2"/>
</dbReference>
<evidence type="ECO:0000313" key="6">
    <source>
        <dbReference type="EMBL" id="OQS07541.1"/>
    </source>
</evidence>